<keyword evidence="2" id="KW-1185">Reference proteome</keyword>
<comment type="caution">
    <text evidence="1">The sequence shown here is derived from an EMBL/GenBank/DDBJ whole genome shotgun (WGS) entry which is preliminary data.</text>
</comment>
<organism evidence="1 2">
    <name type="scientific">Ambrosiozyma monospora</name>
    <name type="common">Yeast</name>
    <name type="synonym">Endomycopsis monosporus</name>
    <dbReference type="NCBI Taxonomy" id="43982"/>
    <lineage>
        <taxon>Eukaryota</taxon>
        <taxon>Fungi</taxon>
        <taxon>Dikarya</taxon>
        <taxon>Ascomycota</taxon>
        <taxon>Saccharomycotina</taxon>
        <taxon>Pichiomycetes</taxon>
        <taxon>Pichiales</taxon>
        <taxon>Pichiaceae</taxon>
        <taxon>Ambrosiozyma</taxon>
    </lineage>
</organism>
<dbReference type="EMBL" id="BSXS01000963">
    <property type="protein sequence ID" value="GME74589.1"/>
    <property type="molecule type" value="Genomic_DNA"/>
</dbReference>
<sequence>MPCVAKESFLQNNTGDRLSNPESLLLLRCVLFMGCFVSAKTPKERQEAVFLYEKANMLCSANLEQVGVYIVTSLLILKNTPKPALMDNVSPEDQLCVIVQTARIFGMDKDADNDETLTIEEKQVYKIMFWILVFLDKLYALTFSKNFYIDTKNKHNGVKRLTKDDFSTIGVENPENNFLAFVFELGELMDTVSELQKKANLASLKFEPFTHHVEEVDQAIKSFSEKMTKSKHEDNTYTAVLQIFVHSLNIVMQRVNLLRMFIVCDRAVHTVVSTRHLESELNQLCSPNCWESLKDSVFALCKFGTENLLNYNDALLFSQNTLCLCFLGMCGVITFLYYTDEETRNTATKLLNDAIPVVAKLKENHSIIWPMSDAYYVILTDLMKDPVKLVEYMRSTIVIPQCERLWRDIVSNPNLKLMKTIVLKNLPLIEHPFMTINEQVHKSSGADETIRHQQETSGITGSSKDANDSQHNTEKNGQFLPAKTSPLIFNILNDIWGVQFGDTRTYYEILQGIGNESFDMFESGFGRAQRDEIGGIGTTESLNSPSSANDSLLLGSKTTSKGLPALSQDVSSLNMPSSINFVPSNSYPQNDPYHSAQATSSALDPAYVTNPYPLTSSLTTAQSSDVANGNPPHLDHVPENYNLGTDIGGSITNEPPHSDKIPSNPYSDMFSTISDQHYPQQSTTLYENSSGNANDMIIDEGNIYAGTGTDSVTGNSLIQAENQSLDGVNEQQLETMINGFFRPWSWEYYLDSVFKENGVFIPEEMLNDQTLIQSNEQTEGPLGEGTMYEDGRILH</sequence>
<gene>
    <name evidence="1" type="ORF">Amon02_000181900</name>
</gene>
<evidence type="ECO:0000313" key="1">
    <source>
        <dbReference type="EMBL" id="GME74589.1"/>
    </source>
</evidence>
<protein>
    <submittedName>
        <fullName evidence="1">Unnamed protein product</fullName>
    </submittedName>
</protein>
<evidence type="ECO:0000313" key="2">
    <source>
        <dbReference type="Proteomes" id="UP001165064"/>
    </source>
</evidence>
<name>A0ACB5SVW6_AMBMO</name>
<proteinExistence type="predicted"/>
<accession>A0ACB5SVW6</accession>
<reference evidence="1" key="1">
    <citation type="submission" date="2023-04" db="EMBL/GenBank/DDBJ databases">
        <title>Ambrosiozyma monospora NBRC 10751.</title>
        <authorList>
            <person name="Ichikawa N."/>
            <person name="Sato H."/>
            <person name="Tonouchi N."/>
        </authorList>
    </citation>
    <scope>NUCLEOTIDE SEQUENCE</scope>
    <source>
        <strain evidence="1">NBRC 10751</strain>
    </source>
</reference>
<dbReference type="Proteomes" id="UP001165064">
    <property type="component" value="Unassembled WGS sequence"/>
</dbReference>